<dbReference type="Proteomes" id="UP000621454">
    <property type="component" value="Unassembled WGS sequence"/>
</dbReference>
<sequence length="118" mass="12773">MTRHRERTVSVWIVAAGATLAASVLYAVQIGAGIAVKNELKQTCHAHLPLAIAQYFWVTMLLAGIGLISSVLAFSISTRRWARLSAVVVALVCVVVFAAGWYGFSERNDWIGPLCSNL</sequence>
<reference evidence="2" key="1">
    <citation type="journal article" date="2014" name="Int. J. Syst. Evol. Microbiol.">
        <title>Complete genome sequence of Corynebacterium casei LMG S-19264T (=DSM 44701T), isolated from a smear-ripened cheese.</title>
        <authorList>
            <consortium name="US DOE Joint Genome Institute (JGI-PGF)"/>
            <person name="Walter F."/>
            <person name="Albersmeier A."/>
            <person name="Kalinowski J."/>
            <person name="Ruckert C."/>
        </authorList>
    </citation>
    <scope>NUCLEOTIDE SEQUENCE</scope>
    <source>
        <strain evidence="2">CGMCC 1.12827</strain>
    </source>
</reference>
<dbReference type="AlphaFoldDB" id="A0A916WWC9"/>
<comment type="caution">
    <text evidence="2">The sequence shown here is derived from an EMBL/GenBank/DDBJ whole genome shotgun (WGS) entry which is preliminary data.</text>
</comment>
<evidence type="ECO:0000313" key="3">
    <source>
        <dbReference type="Proteomes" id="UP000621454"/>
    </source>
</evidence>
<accession>A0A916WWC9</accession>
<keyword evidence="3" id="KW-1185">Reference proteome</keyword>
<organism evidence="2 3">
    <name type="scientific">Gordonia jinhuaensis</name>
    <dbReference type="NCBI Taxonomy" id="1517702"/>
    <lineage>
        <taxon>Bacteria</taxon>
        <taxon>Bacillati</taxon>
        <taxon>Actinomycetota</taxon>
        <taxon>Actinomycetes</taxon>
        <taxon>Mycobacteriales</taxon>
        <taxon>Gordoniaceae</taxon>
        <taxon>Gordonia</taxon>
    </lineage>
</organism>
<dbReference type="EMBL" id="BMGC01000023">
    <property type="protein sequence ID" value="GGB39234.1"/>
    <property type="molecule type" value="Genomic_DNA"/>
</dbReference>
<keyword evidence="1" id="KW-1133">Transmembrane helix</keyword>
<proteinExistence type="predicted"/>
<keyword evidence="1" id="KW-0472">Membrane</keyword>
<feature type="transmembrane region" description="Helical" evidence="1">
    <location>
        <begin position="81"/>
        <end position="104"/>
    </location>
</feature>
<reference evidence="2" key="2">
    <citation type="submission" date="2020-09" db="EMBL/GenBank/DDBJ databases">
        <authorList>
            <person name="Sun Q."/>
            <person name="Zhou Y."/>
        </authorList>
    </citation>
    <scope>NUCLEOTIDE SEQUENCE</scope>
    <source>
        <strain evidence="2">CGMCC 1.12827</strain>
    </source>
</reference>
<feature type="transmembrane region" description="Helical" evidence="1">
    <location>
        <begin position="12"/>
        <end position="35"/>
    </location>
</feature>
<protein>
    <submittedName>
        <fullName evidence="2">Uncharacterized protein</fullName>
    </submittedName>
</protein>
<evidence type="ECO:0000313" key="2">
    <source>
        <dbReference type="EMBL" id="GGB39234.1"/>
    </source>
</evidence>
<feature type="transmembrane region" description="Helical" evidence="1">
    <location>
        <begin position="55"/>
        <end position="74"/>
    </location>
</feature>
<gene>
    <name evidence="2" type="ORF">GCM10011489_28650</name>
</gene>
<keyword evidence="1" id="KW-0812">Transmembrane</keyword>
<evidence type="ECO:0000256" key="1">
    <source>
        <dbReference type="SAM" id="Phobius"/>
    </source>
</evidence>
<name>A0A916WWC9_9ACTN</name>